<feature type="compositionally biased region" description="Basic and acidic residues" evidence="1">
    <location>
        <begin position="1"/>
        <end position="24"/>
    </location>
</feature>
<feature type="region of interest" description="Disordered" evidence="1">
    <location>
        <begin position="1"/>
        <end position="70"/>
    </location>
</feature>
<feature type="compositionally biased region" description="Acidic residues" evidence="1">
    <location>
        <begin position="31"/>
        <end position="62"/>
    </location>
</feature>
<evidence type="ECO:0000313" key="2">
    <source>
        <dbReference type="EMBL" id="ETO16280.1"/>
    </source>
</evidence>
<gene>
    <name evidence="2" type="ORF">RFI_21076</name>
</gene>
<protein>
    <submittedName>
        <fullName evidence="2">Uncharacterized protein</fullName>
    </submittedName>
</protein>
<feature type="non-terminal residue" evidence="2">
    <location>
        <position position="70"/>
    </location>
</feature>
<reference evidence="2 3" key="1">
    <citation type="journal article" date="2013" name="Curr. Biol.">
        <title>The Genome of the Foraminiferan Reticulomyxa filosa.</title>
        <authorList>
            <person name="Glockner G."/>
            <person name="Hulsmann N."/>
            <person name="Schleicher M."/>
            <person name="Noegel A.A."/>
            <person name="Eichinger L."/>
            <person name="Gallinger C."/>
            <person name="Pawlowski J."/>
            <person name="Sierra R."/>
            <person name="Euteneuer U."/>
            <person name="Pillet L."/>
            <person name="Moustafa A."/>
            <person name="Platzer M."/>
            <person name="Groth M."/>
            <person name="Szafranski K."/>
            <person name="Schliwa M."/>
        </authorList>
    </citation>
    <scope>NUCLEOTIDE SEQUENCE [LARGE SCALE GENOMIC DNA]</scope>
</reference>
<evidence type="ECO:0000313" key="3">
    <source>
        <dbReference type="Proteomes" id="UP000023152"/>
    </source>
</evidence>
<dbReference type="EMBL" id="ASPP01018419">
    <property type="protein sequence ID" value="ETO16280.1"/>
    <property type="molecule type" value="Genomic_DNA"/>
</dbReference>
<accession>X6MT47</accession>
<sequence>MHLRSKSSDERGPHYHPRNEEHRYVNGNNQEEGEEKEEEEEEEEKEDDDIDDINDDNDDNEEYSNRLHKS</sequence>
<keyword evidence="3" id="KW-1185">Reference proteome</keyword>
<name>X6MT47_RETFI</name>
<dbReference type="AlphaFoldDB" id="X6MT47"/>
<organism evidence="2 3">
    <name type="scientific">Reticulomyxa filosa</name>
    <dbReference type="NCBI Taxonomy" id="46433"/>
    <lineage>
        <taxon>Eukaryota</taxon>
        <taxon>Sar</taxon>
        <taxon>Rhizaria</taxon>
        <taxon>Retaria</taxon>
        <taxon>Foraminifera</taxon>
        <taxon>Monothalamids</taxon>
        <taxon>Reticulomyxidae</taxon>
        <taxon>Reticulomyxa</taxon>
    </lineage>
</organism>
<comment type="caution">
    <text evidence="2">The sequence shown here is derived from an EMBL/GenBank/DDBJ whole genome shotgun (WGS) entry which is preliminary data.</text>
</comment>
<evidence type="ECO:0000256" key="1">
    <source>
        <dbReference type="SAM" id="MobiDB-lite"/>
    </source>
</evidence>
<dbReference type="Proteomes" id="UP000023152">
    <property type="component" value="Unassembled WGS sequence"/>
</dbReference>
<proteinExistence type="predicted"/>